<accession>A0AAF0UGD1</accession>
<evidence type="ECO:0000313" key="1">
    <source>
        <dbReference type="EMBL" id="WMV45313.1"/>
    </source>
</evidence>
<name>A0AAF0UGD1_SOLVR</name>
<sequence length="36" mass="4157">MGISPSYELKIAQTWRRWKDNSNIFPTVSCSTHKSS</sequence>
<dbReference type="EMBL" id="CP133620">
    <property type="protein sequence ID" value="WMV45313.1"/>
    <property type="molecule type" value="Genomic_DNA"/>
</dbReference>
<reference evidence="1" key="1">
    <citation type="submission" date="2023-08" db="EMBL/GenBank/DDBJ databases">
        <title>A de novo genome assembly of Solanum verrucosum Schlechtendal, a Mexican diploid species geographically isolated from the other diploid A-genome species in potato relatives.</title>
        <authorList>
            <person name="Hosaka K."/>
        </authorList>
    </citation>
    <scope>NUCLEOTIDE SEQUENCE</scope>
    <source>
        <tissue evidence="1">Young leaves</tissue>
    </source>
</reference>
<evidence type="ECO:0000313" key="2">
    <source>
        <dbReference type="Proteomes" id="UP001234989"/>
    </source>
</evidence>
<organism evidence="1 2">
    <name type="scientific">Solanum verrucosum</name>
    <dbReference type="NCBI Taxonomy" id="315347"/>
    <lineage>
        <taxon>Eukaryota</taxon>
        <taxon>Viridiplantae</taxon>
        <taxon>Streptophyta</taxon>
        <taxon>Embryophyta</taxon>
        <taxon>Tracheophyta</taxon>
        <taxon>Spermatophyta</taxon>
        <taxon>Magnoliopsida</taxon>
        <taxon>eudicotyledons</taxon>
        <taxon>Gunneridae</taxon>
        <taxon>Pentapetalae</taxon>
        <taxon>asterids</taxon>
        <taxon>lamiids</taxon>
        <taxon>Solanales</taxon>
        <taxon>Solanaceae</taxon>
        <taxon>Solanoideae</taxon>
        <taxon>Solaneae</taxon>
        <taxon>Solanum</taxon>
    </lineage>
</organism>
<dbReference type="AlphaFoldDB" id="A0AAF0UGD1"/>
<proteinExistence type="predicted"/>
<keyword evidence="2" id="KW-1185">Reference proteome</keyword>
<protein>
    <submittedName>
        <fullName evidence="1">Uncharacterized protein</fullName>
    </submittedName>
</protein>
<dbReference type="Proteomes" id="UP001234989">
    <property type="component" value="Chromosome 9"/>
</dbReference>
<gene>
    <name evidence="1" type="ORF">MTR67_038698</name>
</gene>